<sequence>MTALPVKRVDGQGRVTLGKAFARQLVTLREVEEGTVEITIAVAIPAREVWLHKNKAALASVMRGLEQTGRGEFAEAPDLVEDGKLADKMGR</sequence>
<reference evidence="1" key="1">
    <citation type="journal article" date="2015" name="Nature">
        <title>Complex archaea that bridge the gap between prokaryotes and eukaryotes.</title>
        <authorList>
            <person name="Spang A."/>
            <person name="Saw J.H."/>
            <person name="Jorgensen S.L."/>
            <person name="Zaremba-Niedzwiedzka K."/>
            <person name="Martijn J."/>
            <person name="Lind A.E."/>
            <person name="van Eijk R."/>
            <person name="Schleper C."/>
            <person name="Guy L."/>
            <person name="Ettema T.J."/>
        </authorList>
    </citation>
    <scope>NUCLEOTIDE SEQUENCE</scope>
</reference>
<evidence type="ECO:0000313" key="1">
    <source>
        <dbReference type="EMBL" id="KKM25979.1"/>
    </source>
</evidence>
<organism evidence="1">
    <name type="scientific">marine sediment metagenome</name>
    <dbReference type="NCBI Taxonomy" id="412755"/>
    <lineage>
        <taxon>unclassified sequences</taxon>
        <taxon>metagenomes</taxon>
        <taxon>ecological metagenomes</taxon>
    </lineage>
</organism>
<dbReference type="AlphaFoldDB" id="A0A0F9J0N0"/>
<evidence type="ECO:0008006" key="2">
    <source>
        <dbReference type="Google" id="ProtNLM"/>
    </source>
</evidence>
<accession>A0A0F9J0N0</accession>
<dbReference type="EMBL" id="LAZR01012599">
    <property type="protein sequence ID" value="KKM25979.1"/>
    <property type="molecule type" value="Genomic_DNA"/>
</dbReference>
<gene>
    <name evidence="1" type="ORF">LCGC14_1589490</name>
</gene>
<name>A0A0F9J0N0_9ZZZZ</name>
<proteinExistence type="predicted"/>
<protein>
    <recommendedName>
        <fullName evidence="2">SpoVT-AbrB domain-containing protein</fullName>
    </recommendedName>
</protein>
<comment type="caution">
    <text evidence="1">The sequence shown here is derived from an EMBL/GenBank/DDBJ whole genome shotgun (WGS) entry which is preliminary data.</text>
</comment>